<keyword evidence="3" id="KW-1185">Reference proteome</keyword>
<gene>
    <name evidence="2" type="ORF">FWK35_00006495</name>
</gene>
<evidence type="ECO:0000313" key="2">
    <source>
        <dbReference type="EMBL" id="KAF0773719.1"/>
    </source>
</evidence>
<accession>A0A6G0ZR87</accession>
<sequence length="78" mass="8253">MPLFVFTGCSYHSHGGSDKNGAGGGGRDVNAVKPDANQYSGPQFDPETPRNVTALEGKSAYLTCKVKNLDNKTVSDSF</sequence>
<reference evidence="2 3" key="1">
    <citation type="submission" date="2019-08" db="EMBL/GenBank/DDBJ databases">
        <title>Whole genome of Aphis craccivora.</title>
        <authorList>
            <person name="Voronova N.V."/>
            <person name="Shulinski R.S."/>
            <person name="Bandarenka Y.V."/>
            <person name="Zhorov D.G."/>
            <person name="Warner D."/>
        </authorList>
    </citation>
    <scope>NUCLEOTIDE SEQUENCE [LARGE SCALE GENOMIC DNA]</scope>
    <source>
        <strain evidence="2">180601</strain>
        <tissue evidence="2">Whole Body</tissue>
    </source>
</reference>
<dbReference type="AlphaFoldDB" id="A0A6G0ZR87"/>
<proteinExistence type="predicted"/>
<dbReference type="OrthoDB" id="10031887at2759"/>
<dbReference type="Proteomes" id="UP000478052">
    <property type="component" value="Unassembled WGS sequence"/>
</dbReference>
<dbReference type="EMBL" id="VUJU01000035">
    <property type="protein sequence ID" value="KAF0773719.1"/>
    <property type="molecule type" value="Genomic_DNA"/>
</dbReference>
<name>A0A6G0ZR87_APHCR</name>
<dbReference type="Gene3D" id="2.60.40.10">
    <property type="entry name" value="Immunoglobulins"/>
    <property type="match status" value="1"/>
</dbReference>
<feature type="region of interest" description="Disordered" evidence="1">
    <location>
        <begin position="11"/>
        <end position="50"/>
    </location>
</feature>
<protein>
    <submittedName>
        <fullName evidence="2">Zwei Ig domain protein zig-8-like isoform X2</fullName>
    </submittedName>
</protein>
<organism evidence="2 3">
    <name type="scientific">Aphis craccivora</name>
    <name type="common">Cowpea aphid</name>
    <dbReference type="NCBI Taxonomy" id="307492"/>
    <lineage>
        <taxon>Eukaryota</taxon>
        <taxon>Metazoa</taxon>
        <taxon>Ecdysozoa</taxon>
        <taxon>Arthropoda</taxon>
        <taxon>Hexapoda</taxon>
        <taxon>Insecta</taxon>
        <taxon>Pterygota</taxon>
        <taxon>Neoptera</taxon>
        <taxon>Paraneoptera</taxon>
        <taxon>Hemiptera</taxon>
        <taxon>Sternorrhyncha</taxon>
        <taxon>Aphidomorpha</taxon>
        <taxon>Aphidoidea</taxon>
        <taxon>Aphididae</taxon>
        <taxon>Aphidini</taxon>
        <taxon>Aphis</taxon>
        <taxon>Aphis</taxon>
    </lineage>
</organism>
<comment type="caution">
    <text evidence="2">The sequence shown here is derived from an EMBL/GenBank/DDBJ whole genome shotgun (WGS) entry which is preliminary data.</text>
</comment>
<evidence type="ECO:0000313" key="3">
    <source>
        <dbReference type="Proteomes" id="UP000478052"/>
    </source>
</evidence>
<dbReference type="InterPro" id="IPR013783">
    <property type="entry name" value="Ig-like_fold"/>
</dbReference>
<evidence type="ECO:0000256" key="1">
    <source>
        <dbReference type="SAM" id="MobiDB-lite"/>
    </source>
</evidence>